<organism evidence="1 2">
    <name type="scientific">Naganishia friedmannii</name>
    <dbReference type="NCBI Taxonomy" id="89922"/>
    <lineage>
        <taxon>Eukaryota</taxon>
        <taxon>Fungi</taxon>
        <taxon>Dikarya</taxon>
        <taxon>Basidiomycota</taxon>
        <taxon>Agaricomycotina</taxon>
        <taxon>Tremellomycetes</taxon>
        <taxon>Filobasidiales</taxon>
        <taxon>Filobasidiaceae</taxon>
        <taxon>Naganishia</taxon>
    </lineage>
</organism>
<proteinExistence type="predicted"/>
<dbReference type="EMBL" id="JASBWT010000015">
    <property type="protein sequence ID" value="KAJ9098120.1"/>
    <property type="molecule type" value="Genomic_DNA"/>
</dbReference>
<name>A0ACC2VG86_9TREE</name>
<sequence length="177" mass="19781">MTWIDLRDIWLACQNFKATMKRLQPDCKSSVANLDHAITDMVRQHRDDSIPEANERLLEDHLSSSYRPDIDETDVLDWTSKLRSLTMQTEAITQAHGEGDKKSEESPSAEDDGGSLQSRGTSRSMTGNETKEFSMRQSGKEGSSPVSFDLGTQFTTAAEHTSTNVLPSSLILRIMKE</sequence>
<reference evidence="1" key="1">
    <citation type="submission" date="2023-04" db="EMBL/GenBank/DDBJ databases">
        <title>Draft Genome sequencing of Naganishia species isolated from polar environments using Oxford Nanopore Technology.</title>
        <authorList>
            <person name="Leo P."/>
            <person name="Venkateswaran K."/>
        </authorList>
    </citation>
    <scope>NUCLEOTIDE SEQUENCE</scope>
    <source>
        <strain evidence="1">MNA-CCFEE 5423</strain>
    </source>
</reference>
<protein>
    <submittedName>
        <fullName evidence="1">Uncharacterized protein</fullName>
    </submittedName>
</protein>
<evidence type="ECO:0000313" key="2">
    <source>
        <dbReference type="Proteomes" id="UP001227268"/>
    </source>
</evidence>
<evidence type="ECO:0000313" key="1">
    <source>
        <dbReference type="EMBL" id="KAJ9098120.1"/>
    </source>
</evidence>
<dbReference type="Proteomes" id="UP001227268">
    <property type="component" value="Unassembled WGS sequence"/>
</dbReference>
<accession>A0ACC2VG86</accession>
<keyword evidence="2" id="KW-1185">Reference proteome</keyword>
<gene>
    <name evidence="1" type="ORF">QFC21_004449</name>
</gene>
<comment type="caution">
    <text evidence="1">The sequence shown here is derived from an EMBL/GenBank/DDBJ whole genome shotgun (WGS) entry which is preliminary data.</text>
</comment>